<feature type="transmembrane region" description="Helical" evidence="7">
    <location>
        <begin position="136"/>
        <end position="156"/>
    </location>
</feature>
<dbReference type="InterPro" id="IPR006153">
    <property type="entry name" value="Cation/H_exchanger_TM"/>
</dbReference>
<dbReference type="EMBL" id="CP045483">
    <property type="protein sequence ID" value="QGR20251.1"/>
    <property type="molecule type" value="Genomic_DNA"/>
</dbReference>
<dbReference type="GO" id="GO:0016020">
    <property type="term" value="C:membrane"/>
    <property type="evidence" value="ECO:0007669"/>
    <property type="project" value="UniProtKB-SubCell"/>
</dbReference>
<evidence type="ECO:0000259" key="8">
    <source>
        <dbReference type="Pfam" id="PF00999"/>
    </source>
</evidence>
<feature type="transmembrane region" description="Helical" evidence="7">
    <location>
        <begin position="426"/>
        <end position="447"/>
    </location>
</feature>
<accession>A0A650CQX4</accession>
<feature type="transmembrane region" description="Helical" evidence="7">
    <location>
        <begin position="517"/>
        <end position="535"/>
    </location>
</feature>
<feature type="transmembrane region" description="Helical" evidence="7">
    <location>
        <begin position="109"/>
        <end position="130"/>
    </location>
</feature>
<keyword evidence="5 7" id="KW-1133">Transmembrane helix</keyword>
<comment type="similarity">
    <text evidence="2">Belongs to the monovalent cation:proton antiporter 2 (CPA2) transporter (TC 2.A.37) family.</text>
</comment>
<dbReference type="InterPro" id="IPR038770">
    <property type="entry name" value="Na+/solute_symporter_sf"/>
</dbReference>
<dbReference type="PANTHER" id="PTHR42751">
    <property type="entry name" value="SODIUM/HYDROGEN EXCHANGER FAMILY/TRKA DOMAIN PROTEIN"/>
    <property type="match status" value="1"/>
</dbReference>
<dbReference type="GO" id="GO:1902600">
    <property type="term" value="P:proton transmembrane transport"/>
    <property type="evidence" value="ECO:0007669"/>
    <property type="project" value="InterPro"/>
</dbReference>
<dbReference type="KEGG" id="sazo:D1868_09800"/>
<evidence type="ECO:0000256" key="5">
    <source>
        <dbReference type="ARBA" id="ARBA00022989"/>
    </source>
</evidence>
<keyword evidence="6 7" id="KW-0472">Membrane</keyword>
<evidence type="ECO:0000256" key="1">
    <source>
        <dbReference type="ARBA" id="ARBA00004141"/>
    </source>
</evidence>
<feature type="domain" description="Cation/H+ exchanger transmembrane" evidence="8">
    <location>
        <begin position="39"/>
        <end position="383"/>
    </location>
</feature>
<dbReference type="Proteomes" id="UP000423396">
    <property type="component" value="Chromosome"/>
</dbReference>
<protein>
    <submittedName>
        <fullName evidence="9">Cation:proton antiporter</fullName>
    </submittedName>
</protein>
<feature type="transmembrane region" description="Helical" evidence="7">
    <location>
        <begin position="488"/>
        <end position="511"/>
    </location>
</feature>
<sequence length="549" mass="61411">MLNSYNNHYNQPFFTYILIKSILLFVIQGTNTILTLTLVIATFSGLVLRRLRISPVLAYLVSGLIGELLGLNYNNPEFQFISFLAVNLLSFEMGVSVNLVDLKKMFRRALFIVIIEFLFVYIVISIISLAIKLSLIQTFLLAIIGFNTSTSIAFKLGEGKLDENDFKLILSVASLEDTLAFVALGIITSGDVNIFNLLITSLSSLALGYIVSKVLINPTLQYAKSEESVILSSVASVFLFNLLSSILSLPSTLANFLLGIGTSYASTDPEKIIRYMKPLVDFTLIFFFFIAGSYLKISGFILYYILISVILVLTKLFAFSTAYWFSGVDFLRAYGTGLFMTSLSEFGIVISLTALQLGLPVATIYNISTVLVAVSSTIASVLTSRNQIVLKTISKMYLRLRLDRFDSLIKNLGHITFKSPEILTSFLKFSILSVTLTFSSIYLADLIATLSPYLALFSLSLIVLTPFLLILFILYYTRKTQNQEFRPIIQIFMWGIFLLIMINYTVLLARIIAASPLLDIIISILVSTLIAIFFYSKIYKLIEELDKLF</sequence>
<name>A0A650CQX4_9CREN</name>
<reference evidence="9 10" key="1">
    <citation type="submission" date="2019-10" db="EMBL/GenBank/DDBJ databases">
        <title>Genome Sequences from Six Type Strain Members of the Archaeal Family Sulfolobaceae: Acidianus ambivalens, Acidianus infernus, Metallosphaera prunae, Stygiolobus azoricus, Sulfolobus metallicus, and Sulfurisphaera ohwakuensis.</title>
        <authorList>
            <person name="Counts J.A."/>
            <person name="Kelly R.M."/>
        </authorList>
    </citation>
    <scope>NUCLEOTIDE SEQUENCE [LARGE SCALE GENOMIC DNA]</scope>
    <source>
        <strain evidence="9 10">FC6</strain>
    </source>
</reference>
<feature type="transmembrane region" description="Helical" evidence="7">
    <location>
        <begin position="279"/>
        <end position="295"/>
    </location>
</feature>
<gene>
    <name evidence="9" type="ORF">D1868_09800</name>
</gene>
<feature type="transmembrane region" description="Helical" evidence="7">
    <location>
        <begin position="453"/>
        <end position="476"/>
    </location>
</feature>
<dbReference type="Gene3D" id="1.20.1530.20">
    <property type="match status" value="1"/>
</dbReference>
<feature type="transmembrane region" description="Helical" evidence="7">
    <location>
        <begin position="337"/>
        <end position="357"/>
    </location>
</feature>
<evidence type="ECO:0000256" key="7">
    <source>
        <dbReference type="SAM" id="Phobius"/>
    </source>
</evidence>
<feature type="transmembrane region" description="Helical" evidence="7">
    <location>
        <begin position="13"/>
        <end position="44"/>
    </location>
</feature>
<dbReference type="AlphaFoldDB" id="A0A650CQX4"/>
<feature type="transmembrane region" description="Helical" evidence="7">
    <location>
        <begin position="301"/>
        <end position="325"/>
    </location>
</feature>
<evidence type="ECO:0000256" key="3">
    <source>
        <dbReference type="ARBA" id="ARBA00022448"/>
    </source>
</evidence>
<organism evidence="9 10">
    <name type="scientific">Stygiolobus azoricus</name>
    <dbReference type="NCBI Taxonomy" id="41675"/>
    <lineage>
        <taxon>Archaea</taxon>
        <taxon>Thermoproteota</taxon>
        <taxon>Thermoprotei</taxon>
        <taxon>Sulfolobales</taxon>
        <taxon>Sulfolobaceae</taxon>
        <taxon>Stygiolobus</taxon>
    </lineage>
</organism>
<keyword evidence="3" id="KW-0813">Transport</keyword>
<dbReference type="PANTHER" id="PTHR42751:SF3">
    <property type="entry name" value="SODIUM_GLUTAMATE SYMPORTER"/>
    <property type="match status" value="1"/>
</dbReference>
<evidence type="ECO:0000313" key="9">
    <source>
        <dbReference type="EMBL" id="QGR20251.1"/>
    </source>
</evidence>
<feature type="transmembrane region" description="Helical" evidence="7">
    <location>
        <begin position="194"/>
        <end position="216"/>
    </location>
</feature>
<keyword evidence="4 7" id="KW-0812">Transmembrane</keyword>
<dbReference type="GO" id="GO:0015297">
    <property type="term" value="F:antiporter activity"/>
    <property type="evidence" value="ECO:0007669"/>
    <property type="project" value="InterPro"/>
</dbReference>
<proteinExistence type="inferred from homology"/>
<evidence type="ECO:0000256" key="6">
    <source>
        <dbReference type="ARBA" id="ARBA00023136"/>
    </source>
</evidence>
<dbReference type="Pfam" id="PF00999">
    <property type="entry name" value="Na_H_Exchanger"/>
    <property type="match status" value="1"/>
</dbReference>
<evidence type="ECO:0000256" key="2">
    <source>
        <dbReference type="ARBA" id="ARBA00005551"/>
    </source>
</evidence>
<feature type="transmembrane region" description="Helical" evidence="7">
    <location>
        <begin position="363"/>
        <end position="382"/>
    </location>
</feature>
<evidence type="ECO:0000313" key="10">
    <source>
        <dbReference type="Proteomes" id="UP000423396"/>
    </source>
</evidence>
<keyword evidence="10" id="KW-1185">Reference proteome</keyword>
<evidence type="ECO:0000256" key="4">
    <source>
        <dbReference type="ARBA" id="ARBA00022692"/>
    </source>
</evidence>
<feature type="transmembrane region" description="Helical" evidence="7">
    <location>
        <begin position="80"/>
        <end position="100"/>
    </location>
</feature>
<comment type="subcellular location">
    <subcellularLocation>
        <location evidence="1">Membrane</location>
        <topology evidence="1">Multi-pass membrane protein</topology>
    </subcellularLocation>
</comment>